<keyword evidence="3" id="KW-1185">Reference proteome</keyword>
<keyword evidence="1" id="KW-0812">Transmembrane</keyword>
<dbReference type="EMBL" id="OOGT01000023">
    <property type="protein sequence ID" value="SPL69633.1"/>
    <property type="molecule type" value="Genomic_DNA"/>
</dbReference>
<gene>
    <name evidence="2" type="ORF">KPC_0811</name>
</gene>
<evidence type="ECO:0000256" key="1">
    <source>
        <dbReference type="SAM" id="Phobius"/>
    </source>
</evidence>
<accession>A0A2U3MW98</accession>
<keyword evidence="1" id="KW-0472">Membrane</keyword>
<sequence>MKVNHHIPSKSTLKFLKFILGGIIFYIVGLIVFSRLFLAIL</sequence>
<organism evidence="2 3">
    <name type="scientific">Acinetobacter stercoris</name>
    <dbReference type="NCBI Taxonomy" id="2126983"/>
    <lineage>
        <taxon>Bacteria</taxon>
        <taxon>Pseudomonadati</taxon>
        <taxon>Pseudomonadota</taxon>
        <taxon>Gammaproteobacteria</taxon>
        <taxon>Moraxellales</taxon>
        <taxon>Moraxellaceae</taxon>
        <taxon>Acinetobacter</taxon>
    </lineage>
</organism>
<dbReference type="InParanoid" id="A0A2U3MW98"/>
<proteinExistence type="predicted"/>
<name>A0A2U3MW98_9GAMM</name>
<dbReference type="AlphaFoldDB" id="A0A2U3MW98"/>
<reference evidence="3" key="1">
    <citation type="submission" date="2018-03" db="EMBL/GenBank/DDBJ databases">
        <authorList>
            <person name="Blom J."/>
        </authorList>
    </citation>
    <scope>NUCLEOTIDE SEQUENCE [LARGE SCALE GENOMIC DNA]</scope>
    <source>
        <strain evidence="3">KPC-SM-21</strain>
    </source>
</reference>
<dbReference type="Proteomes" id="UP000245974">
    <property type="component" value="Unassembled WGS sequence"/>
</dbReference>
<protein>
    <submittedName>
        <fullName evidence="2">Uncharacterized protein</fullName>
    </submittedName>
</protein>
<evidence type="ECO:0000313" key="2">
    <source>
        <dbReference type="EMBL" id="SPL69633.1"/>
    </source>
</evidence>
<evidence type="ECO:0000313" key="3">
    <source>
        <dbReference type="Proteomes" id="UP000245974"/>
    </source>
</evidence>
<feature type="transmembrane region" description="Helical" evidence="1">
    <location>
        <begin position="15"/>
        <end position="38"/>
    </location>
</feature>
<keyword evidence="1" id="KW-1133">Transmembrane helix</keyword>